<dbReference type="InterPro" id="IPR040379">
    <property type="entry name" value="WDR19/dyf-2"/>
</dbReference>
<evidence type="ECO:0000256" key="1">
    <source>
        <dbReference type="ARBA" id="ARBA00022574"/>
    </source>
</evidence>
<dbReference type="InterPro" id="IPR057855">
    <property type="entry name" value="Beta-prop_WDR19_1st"/>
</dbReference>
<dbReference type="GO" id="GO:0030991">
    <property type="term" value="C:intraciliary transport particle A"/>
    <property type="evidence" value="ECO:0007669"/>
    <property type="project" value="TreeGrafter"/>
</dbReference>
<dbReference type="Pfam" id="PF23389">
    <property type="entry name" value="Beta-prop_WDR19_1st"/>
    <property type="match status" value="1"/>
</dbReference>
<dbReference type="GO" id="GO:0060271">
    <property type="term" value="P:cilium assembly"/>
    <property type="evidence" value="ECO:0007669"/>
    <property type="project" value="TreeGrafter"/>
</dbReference>
<gene>
    <name evidence="4" type="ORF">PPYR1160_LOCUS12535</name>
</gene>
<dbReference type="GO" id="GO:0005929">
    <property type="term" value="C:cilium"/>
    <property type="evidence" value="ECO:0007669"/>
    <property type="project" value="TreeGrafter"/>
</dbReference>
<dbReference type="SUPFAM" id="SSF69322">
    <property type="entry name" value="Tricorn protease domain 2"/>
    <property type="match status" value="1"/>
</dbReference>
<proteinExistence type="predicted"/>
<keyword evidence="1" id="KW-0853">WD repeat</keyword>
<dbReference type="PANTHER" id="PTHR14920:SF0">
    <property type="entry name" value="WD REPEAT DOMAIN 19"/>
    <property type="match status" value="1"/>
</dbReference>
<reference evidence="4" key="1">
    <citation type="submission" date="2021-01" db="EMBL/GenBank/DDBJ databases">
        <authorList>
            <person name="Corre E."/>
            <person name="Pelletier E."/>
            <person name="Niang G."/>
            <person name="Scheremetjew M."/>
            <person name="Finn R."/>
            <person name="Kale V."/>
            <person name="Holt S."/>
            <person name="Cochrane G."/>
            <person name="Meng A."/>
            <person name="Brown T."/>
            <person name="Cohen L."/>
        </authorList>
    </citation>
    <scope>NUCLEOTIDE SEQUENCE</scope>
    <source>
        <strain evidence="4">CCMP2078</strain>
    </source>
</reference>
<name>A0A7R9UDL0_9STRA</name>
<dbReference type="Gene3D" id="2.130.10.10">
    <property type="entry name" value="YVTN repeat-like/Quinoprotein amine dehydrogenase"/>
    <property type="match status" value="1"/>
</dbReference>
<organism evidence="4">
    <name type="scientific">Pinguiococcus pyrenoidosus</name>
    <dbReference type="NCBI Taxonomy" id="172671"/>
    <lineage>
        <taxon>Eukaryota</taxon>
        <taxon>Sar</taxon>
        <taxon>Stramenopiles</taxon>
        <taxon>Ochrophyta</taxon>
        <taxon>Pinguiophyceae</taxon>
        <taxon>Pinguiochrysidales</taxon>
        <taxon>Pinguiochrysidaceae</taxon>
        <taxon>Pinguiococcus</taxon>
    </lineage>
</organism>
<dbReference type="InterPro" id="IPR015943">
    <property type="entry name" value="WD40/YVTN_repeat-like_dom_sf"/>
</dbReference>
<dbReference type="AlphaFoldDB" id="A0A7R9UDL0"/>
<dbReference type="PANTHER" id="PTHR14920">
    <property type="entry name" value="OSMOTIC AVOIDANCE ABNORMAL PROTEIN 1/WD REPEAT MEMBRANE PROTEIN"/>
    <property type="match status" value="1"/>
</dbReference>
<evidence type="ECO:0000313" key="4">
    <source>
        <dbReference type="EMBL" id="CAD8263033.1"/>
    </source>
</evidence>
<sequence length="408" mass="43699">MARKLLFAVPDAAGALWQPKGHLCAVLCESNKETCVCVVDRFGATATDINVGGADVVHFSWDAAGDLLTVVTSAQDGAKVFVWNSATNGLRSQLLSLERPSFALWSRTRARLAIGSESGALAFYDVAKGLEVAAEDMGFAQISAGAWSNAEILALGSVDGGLTIWDANGKLLKEEKLRSEPSEIRFSNACFTYEGGAPQGTREEKTMSALLGRETLLLLDIDQVLERKPKARSGVAKYSEPVELVFQEVYGAPMTHTWYGDGKIAIGFSEGQVVVVSTQDVLGQELYSLHLCDEFGLVSSAFRMSGRPSWFAFASRREGAEESEEVPDLLLSLSFSEETRLLAVASVHGIVVIDTQTGFECVESFAFSKGPGMGEPDAPAEAVSLRWSPEGDAVYAAKVGTTIRCGCV</sequence>
<evidence type="ECO:0000256" key="2">
    <source>
        <dbReference type="ARBA" id="ARBA00022737"/>
    </source>
</evidence>
<dbReference type="EMBL" id="HBEA01016424">
    <property type="protein sequence ID" value="CAD8263033.1"/>
    <property type="molecule type" value="Transcribed_RNA"/>
</dbReference>
<feature type="domain" description="WDR19 first beta-propeller" evidence="3">
    <location>
        <begin position="17"/>
        <end position="290"/>
    </location>
</feature>
<keyword evidence="2" id="KW-0677">Repeat</keyword>
<evidence type="ECO:0000259" key="3">
    <source>
        <dbReference type="Pfam" id="PF23389"/>
    </source>
</evidence>
<protein>
    <recommendedName>
        <fullName evidence="3">WDR19 first beta-propeller domain-containing protein</fullName>
    </recommendedName>
</protein>
<dbReference type="GO" id="GO:0035721">
    <property type="term" value="P:intraciliary retrograde transport"/>
    <property type="evidence" value="ECO:0007669"/>
    <property type="project" value="InterPro"/>
</dbReference>
<accession>A0A7R9UDL0</accession>